<dbReference type="Gene3D" id="3.40.50.2300">
    <property type="match status" value="1"/>
</dbReference>
<evidence type="ECO:0000313" key="4">
    <source>
        <dbReference type="EMBL" id="CAD7807011.1"/>
    </source>
</evidence>
<proteinExistence type="predicted"/>
<dbReference type="EMBL" id="CAJIMS010000001">
    <property type="protein sequence ID" value="CAD7807011.1"/>
    <property type="molecule type" value="Genomic_DNA"/>
</dbReference>
<dbReference type="GO" id="GO:0003677">
    <property type="term" value="F:DNA binding"/>
    <property type="evidence" value="ECO:0007669"/>
    <property type="project" value="InterPro"/>
</dbReference>
<feature type="domain" description="Response regulatory" evidence="2">
    <location>
        <begin position="4"/>
        <end position="123"/>
    </location>
</feature>
<comment type="caution">
    <text evidence="4">The sequence shown here is derived from an EMBL/GenBank/DDBJ whole genome shotgun (WGS) entry which is preliminary data.</text>
</comment>
<dbReference type="GO" id="GO:0000156">
    <property type="term" value="F:phosphorelay response regulator activity"/>
    <property type="evidence" value="ECO:0007669"/>
    <property type="project" value="InterPro"/>
</dbReference>
<accession>A0A9N8MFN1</accession>
<sequence>MQYSYIAIDDSPLALENIKNTMEHFPNYVCVGTAGNVNDALLCILDNPAQLVFLDVEIPGNTANDNSFSVIRELRQYLKQLPYFIMVTSYEKYALDAIKNEALDYILKPCDVLEVRKALVKFEQRQWEMPATICIKSHGDYRFISLVDIVYLQADNNTTDFYLNSGAKISGYKPLKFYASQLPDGFVRIHNSFIINTNYVTRIHFGNSKCYLNHTQQVIPFSKSYKNEIEKMKNILIQNNSENIF</sequence>
<evidence type="ECO:0000256" key="1">
    <source>
        <dbReference type="PROSITE-ProRule" id="PRU00169"/>
    </source>
</evidence>
<dbReference type="SUPFAM" id="SSF52172">
    <property type="entry name" value="CheY-like"/>
    <property type="match status" value="1"/>
</dbReference>
<feature type="modified residue" description="4-aspartylphosphate" evidence="1">
    <location>
        <position position="55"/>
    </location>
</feature>
<dbReference type="PROSITE" id="PS50110">
    <property type="entry name" value="RESPONSE_REGULATORY"/>
    <property type="match status" value="1"/>
</dbReference>
<reference evidence="4" key="1">
    <citation type="submission" date="2020-12" db="EMBL/GenBank/DDBJ databases">
        <authorList>
            <person name="Rodrigo-Torres L."/>
            <person name="Arahal R. D."/>
            <person name="Lucena T."/>
        </authorList>
    </citation>
    <scope>NUCLEOTIDE SEQUENCE</scope>
    <source>
        <strain evidence="4">CECT 9390</strain>
    </source>
</reference>
<keyword evidence="5" id="KW-1185">Reference proteome</keyword>
<name>A0A9N8MFN1_9FLAO</name>
<dbReference type="InterPro" id="IPR001789">
    <property type="entry name" value="Sig_transdc_resp-reg_receiver"/>
</dbReference>
<organism evidence="4 5">
    <name type="scientific">Chryseobacterium aquaeductus</name>
    <dbReference type="NCBI Taxonomy" id="2675056"/>
    <lineage>
        <taxon>Bacteria</taxon>
        <taxon>Pseudomonadati</taxon>
        <taxon>Bacteroidota</taxon>
        <taxon>Flavobacteriia</taxon>
        <taxon>Flavobacteriales</taxon>
        <taxon>Weeksellaceae</taxon>
        <taxon>Chryseobacterium group</taxon>
        <taxon>Chryseobacterium</taxon>
    </lineage>
</organism>
<dbReference type="RefSeq" id="WP_162087988.1">
    <property type="nucleotide sequence ID" value="NZ_CAJIMS010000001.1"/>
</dbReference>
<dbReference type="InterPro" id="IPR011006">
    <property type="entry name" value="CheY-like_superfamily"/>
</dbReference>
<dbReference type="Proteomes" id="UP000662618">
    <property type="component" value="Unassembled WGS sequence"/>
</dbReference>
<gene>
    <name evidence="4" type="primary">yehT_2</name>
    <name evidence="4" type="ORF">CHRY9390_01598</name>
</gene>
<keyword evidence="1" id="KW-0597">Phosphoprotein</keyword>
<dbReference type="SMART" id="SM00850">
    <property type="entry name" value="LytTR"/>
    <property type="match status" value="1"/>
</dbReference>
<dbReference type="Gene3D" id="2.40.50.1020">
    <property type="entry name" value="LytTr DNA-binding domain"/>
    <property type="match status" value="1"/>
</dbReference>
<evidence type="ECO:0000313" key="5">
    <source>
        <dbReference type="Proteomes" id="UP000662618"/>
    </source>
</evidence>
<dbReference type="InterPro" id="IPR007492">
    <property type="entry name" value="LytTR_DNA-bd_dom"/>
</dbReference>
<dbReference type="SMART" id="SM00448">
    <property type="entry name" value="REC"/>
    <property type="match status" value="1"/>
</dbReference>
<dbReference type="InterPro" id="IPR046947">
    <property type="entry name" value="LytR-like"/>
</dbReference>
<dbReference type="Pfam" id="PF04397">
    <property type="entry name" value="LytTR"/>
    <property type="match status" value="1"/>
</dbReference>
<dbReference type="AlphaFoldDB" id="A0A9N8MFN1"/>
<dbReference type="PANTHER" id="PTHR37299:SF1">
    <property type="entry name" value="STAGE 0 SPORULATION PROTEIN A HOMOLOG"/>
    <property type="match status" value="1"/>
</dbReference>
<evidence type="ECO:0000259" key="2">
    <source>
        <dbReference type="PROSITE" id="PS50110"/>
    </source>
</evidence>
<dbReference type="PROSITE" id="PS50930">
    <property type="entry name" value="HTH_LYTTR"/>
    <property type="match status" value="1"/>
</dbReference>
<evidence type="ECO:0000259" key="3">
    <source>
        <dbReference type="PROSITE" id="PS50930"/>
    </source>
</evidence>
<feature type="domain" description="HTH LytTR-type" evidence="3">
    <location>
        <begin position="133"/>
        <end position="235"/>
    </location>
</feature>
<protein>
    <submittedName>
        <fullName evidence="4">Transcriptional regulatory protein YehT</fullName>
    </submittedName>
</protein>
<dbReference type="Pfam" id="PF00072">
    <property type="entry name" value="Response_reg"/>
    <property type="match status" value="1"/>
</dbReference>
<dbReference type="PANTHER" id="PTHR37299">
    <property type="entry name" value="TRANSCRIPTIONAL REGULATOR-RELATED"/>
    <property type="match status" value="1"/>
</dbReference>